<keyword evidence="4 7" id="KW-0812">Transmembrane</keyword>
<accession>A0A5C4JS69</accession>
<dbReference type="PANTHER" id="PTHR36838">
    <property type="entry name" value="AUXIN EFFLUX CARRIER FAMILY PROTEIN"/>
    <property type="match status" value="1"/>
</dbReference>
<feature type="transmembrane region" description="Helical" evidence="7">
    <location>
        <begin position="286"/>
        <end position="305"/>
    </location>
</feature>
<sequence>MLTHTIAIALGPIVLGVGIGWVSGARNFVKREHAQAFADFVVKIALPIALFLAALSSPAKSILNADFAAAIGVGLVVTYVAAYAYGKVIAKYGHADSTMQALSASFPDMAYCGPPILLATVGSSGLISVVVGNLIYTVIILPVSLMMLSAGQKGQSISKLLLNTISQPLVFLPVLGAVFAVAGIKLPTVITSSMDELGKAAGGVALFFLGLFLSGVHLKLKSEIIVNVVLKNIIQGAVILGVGLALGLHGDLLKAAFIIGILPTATAVPSLAVAHNSYTEQAASTVLLSTVVSLVTMAIGVMVVAHI</sequence>
<dbReference type="PANTHER" id="PTHR36838:SF1">
    <property type="entry name" value="SLR1864 PROTEIN"/>
    <property type="match status" value="1"/>
</dbReference>
<evidence type="ECO:0000256" key="6">
    <source>
        <dbReference type="ARBA" id="ARBA00023136"/>
    </source>
</evidence>
<name>A0A5C4JS69_9HYPH</name>
<organism evidence="8 9">
    <name type="scientific">Martelella lutilitoris</name>
    <dbReference type="NCBI Taxonomy" id="2583532"/>
    <lineage>
        <taxon>Bacteria</taxon>
        <taxon>Pseudomonadati</taxon>
        <taxon>Pseudomonadota</taxon>
        <taxon>Alphaproteobacteria</taxon>
        <taxon>Hyphomicrobiales</taxon>
        <taxon>Aurantimonadaceae</taxon>
        <taxon>Martelella</taxon>
    </lineage>
</organism>
<feature type="transmembrane region" description="Helical" evidence="7">
    <location>
        <begin position="6"/>
        <end position="24"/>
    </location>
</feature>
<comment type="caution">
    <text evidence="8">The sequence shown here is derived from an EMBL/GenBank/DDBJ whole genome shotgun (WGS) entry which is preliminary data.</text>
</comment>
<comment type="subcellular location">
    <subcellularLocation>
        <location evidence="1">Membrane</location>
        <topology evidence="1">Multi-pass membrane protein</topology>
    </subcellularLocation>
</comment>
<protein>
    <submittedName>
        <fullName evidence="8">AEC family transporter</fullName>
    </submittedName>
</protein>
<gene>
    <name evidence="8" type="ORF">FF124_11015</name>
</gene>
<dbReference type="GO" id="GO:0016020">
    <property type="term" value="C:membrane"/>
    <property type="evidence" value="ECO:0007669"/>
    <property type="project" value="UniProtKB-SubCell"/>
</dbReference>
<feature type="transmembrane region" description="Helical" evidence="7">
    <location>
        <begin position="160"/>
        <end position="185"/>
    </location>
</feature>
<dbReference type="Proteomes" id="UP000307874">
    <property type="component" value="Unassembled WGS sequence"/>
</dbReference>
<evidence type="ECO:0000313" key="9">
    <source>
        <dbReference type="Proteomes" id="UP000307874"/>
    </source>
</evidence>
<dbReference type="EMBL" id="VCLB01000005">
    <property type="protein sequence ID" value="TNB48100.1"/>
    <property type="molecule type" value="Genomic_DNA"/>
</dbReference>
<dbReference type="AlphaFoldDB" id="A0A5C4JS69"/>
<dbReference type="OrthoDB" id="9810457at2"/>
<feature type="transmembrane region" description="Helical" evidence="7">
    <location>
        <begin position="125"/>
        <end position="148"/>
    </location>
</feature>
<feature type="transmembrane region" description="Helical" evidence="7">
    <location>
        <begin position="197"/>
        <end position="216"/>
    </location>
</feature>
<reference evidence="8 9" key="2">
    <citation type="submission" date="2019-06" db="EMBL/GenBank/DDBJ databases">
        <title>Martelella lutilitoris sp. nov., isolated from a tidal mudflat.</title>
        <authorList>
            <person name="Kim Y.-J."/>
        </authorList>
    </citation>
    <scope>NUCLEOTIDE SEQUENCE [LARGE SCALE GENOMIC DNA]</scope>
    <source>
        <strain evidence="8 9">GH2-6</strain>
    </source>
</reference>
<dbReference type="RefSeq" id="WP_138748526.1">
    <property type="nucleotide sequence ID" value="NZ_VCLB01000005.1"/>
</dbReference>
<evidence type="ECO:0000256" key="3">
    <source>
        <dbReference type="ARBA" id="ARBA00022475"/>
    </source>
</evidence>
<evidence type="ECO:0000256" key="2">
    <source>
        <dbReference type="ARBA" id="ARBA00022448"/>
    </source>
</evidence>
<keyword evidence="6 7" id="KW-0472">Membrane</keyword>
<dbReference type="InterPro" id="IPR004776">
    <property type="entry name" value="Mem_transp_PIN-like"/>
</dbReference>
<evidence type="ECO:0000256" key="1">
    <source>
        <dbReference type="ARBA" id="ARBA00004141"/>
    </source>
</evidence>
<dbReference type="Pfam" id="PF03547">
    <property type="entry name" value="Mem_trans"/>
    <property type="match status" value="1"/>
</dbReference>
<feature type="transmembrane region" description="Helical" evidence="7">
    <location>
        <begin position="36"/>
        <end position="55"/>
    </location>
</feature>
<feature type="transmembrane region" description="Helical" evidence="7">
    <location>
        <begin position="228"/>
        <end position="249"/>
    </location>
</feature>
<feature type="transmembrane region" description="Helical" evidence="7">
    <location>
        <begin position="98"/>
        <end position="119"/>
    </location>
</feature>
<keyword evidence="3" id="KW-1003">Cell membrane</keyword>
<feature type="transmembrane region" description="Helical" evidence="7">
    <location>
        <begin position="67"/>
        <end position="86"/>
    </location>
</feature>
<reference evidence="8 9" key="1">
    <citation type="submission" date="2019-05" db="EMBL/GenBank/DDBJ databases">
        <authorList>
            <person name="Lee S.D."/>
        </authorList>
    </citation>
    <scope>NUCLEOTIDE SEQUENCE [LARGE SCALE GENOMIC DNA]</scope>
    <source>
        <strain evidence="8 9">GH2-6</strain>
    </source>
</reference>
<feature type="transmembrane region" description="Helical" evidence="7">
    <location>
        <begin position="255"/>
        <end position="274"/>
    </location>
</feature>
<keyword evidence="2" id="KW-0813">Transport</keyword>
<evidence type="ECO:0000256" key="4">
    <source>
        <dbReference type="ARBA" id="ARBA00022692"/>
    </source>
</evidence>
<keyword evidence="9" id="KW-1185">Reference proteome</keyword>
<proteinExistence type="predicted"/>
<evidence type="ECO:0000256" key="7">
    <source>
        <dbReference type="SAM" id="Phobius"/>
    </source>
</evidence>
<evidence type="ECO:0000256" key="5">
    <source>
        <dbReference type="ARBA" id="ARBA00022989"/>
    </source>
</evidence>
<dbReference type="GO" id="GO:0055085">
    <property type="term" value="P:transmembrane transport"/>
    <property type="evidence" value="ECO:0007669"/>
    <property type="project" value="InterPro"/>
</dbReference>
<evidence type="ECO:0000313" key="8">
    <source>
        <dbReference type="EMBL" id="TNB48100.1"/>
    </source>
</evidence>
<keyword evidence="5 7" id="KW-1133">Transmembrane helix</keyword>